<dbReference type="Gene3D" id="3.20.190.10">
    <property type="entry name" value="MutM-like, N-terminal"/>
    <property type="match status" value="1"/>
</dbReference>
<keyword evidence="5" id="KW-0378">Hydrolase</keyword>
<evidence type="ECO:0000256" key="5">
    <source>
        <dbReference type="ARBA" id="ARBA00022801"/>
    </source>
</evidence>
<dbReference type="GO" id="GO:0016829">
    <property type="term" value="F:lyase activity"/>
    <property type="evidence" value="ECO:0007669"/>
    <property type="project" value="UniProtKB-KW"/>
</dbReference>
<evidence type="ECO:0000256" key="11">
    <source>
        <dbReference type="ARBA" id="ARBA00023295"/>
    </source>
</evidence>
<dbReference type="Gene3D" id="1.10.8.50">
    <property type="match status" value="1"/>
</dbReference>
<keyword evidence="7" id="KW-0238">DNA-binding</keyword>
<reference evidence="14 15" key="1">
    <citation type="submission" date="2016-11" db="EMBL/GenBank/DDBJ databases">
        <authorList>
            <person name="Jaros S."/>
            <person name="Januszkiewicz K."/>
            <person name="Wedrychowicz H."/>
        </authorList>
    </citation>
    <scope>NUCLEOTIDE SEQUENCE [LARGE SCALE GENOMIC DNA]</scope>
    <source>
        <strain evidence="14 15">DSM 21864</strain>
    </source>
</reference>
<evidence type="ECO:0000259" key="13">
    <source>
        <dbReference type="PROSITE" id="PS51066"/>
    </source>
</evidence>
<evidence type="ECO:0000313" key="15">
    <source>
        <dbReference type="Proteomes" id="UP000184080"/>
    </source>
</evidence>
<dbReference type="PANTHER" id="PTHR22993">
    <property type="entry name" value="FORMAMIDOPYRIMIDINE-DNA GLYCOSYLASE"/>
    <property type="match status" value="1"/>
</dbReference>
<dbReference type="InterPro" id="IPR000214">
    <property type="entry name" value="Znf_DNA_glyclase/AP_lyase"/>
</dbReference>
<evidence type="ECO:0000256" key="10">
    <source>
        <dbReference type="ARBA" id="ARBA00023268"/>
    </source>
</evidence>
<protein>
    <submittedName>
        <fullName evidence="14">Formamidopyrimidine-DNA glycosylase</fullName>
    </submittedName>
</protein>
<keyword evidence="15" id="KW-1185">Reference proteome</keyword>
<dbReference type="SMART" id="SM01232">
    <property type="entry name" value="H2TH"/>
    <property type="match status" value="1"/>
</dbReference>
<evidence type="ECO:0000256" key="12">
    <source>
        <dbReference type="PROSITE-ProRule" id="PRU00391"/>
    </source>
</evidence>
<dbReference type="Pfam" id="PF06831">
    <property type="entry name" value="H2TH"/>
    <property type="match status" value="1"/>
</dbReference>
<keyword evidence="3" id="KW-0227">DNA damage</keyword>
<evidence type="ECO:0000313" key="14">
    <source>
        <dbReference type="EMBL" id="SHI86292.1"/>
    </source>
</evidence>
<sequence>MLEIPESHTISKQLNQTIKGKTIQNVYANSSPHSFAFFFGDPNHYHSLLTRKILGNAAAIAGQVEITAENSRLLFSDGVNIRYFNPGEILPKKHQLHIEFQDSSSIVCTVQMYGGLWVFSQGENDNLYYLVAKQKPSPLSEEFHENYFETLLSGVKQSLSVKAFLATEQRIPGLGNGVLQDILFNAKINPKSRLEALSQEEVESLFKNIKNTLFEMIDKGGRDTEKDLFGSRGGYKTILSNKTFKNPCPICGDTIIRQAYLGGNVYYCPTCQPIRK</sequence>
<evidence type="ECO:0000256" key="9">
    <source>
        <dbReference type="ARBA" id="ARBA00023239"/>
    </source>
</evidence>
<evidence type="ECO:0000256" key="3">
    <source>
        <dbReference type="ARBA" id="ARBA00022763"/>
    </source>
</evidence>
<dbReference type="RefSeq" id="WP_073005362.1">
    <property type="nucleotide sequence ID" value="NZ_FQZO01000002.1"/>
</dbReference>
<evidence type="ECO:0000256" key="4">
    <source>
        <dbReference type="ARBA" id="ARBA00022771"/>
    </source>
</evidence>
<dbReference type="SUPFAM" id="SSF57716">
    <property type="entry name" value="Glucocorticoid receptor-like (DNA-binding domain)"/>
    <property type="match status" value="1"/>
</dbReference>
<keyword evidence="11" id="KW-0326">Glycosidase</keyword>
<dbReference type="GO" id="GO:0006284">
    <property type="term" value="P:base-excision repair"/>
    <property type="evidence" value="ECO:0007669"/>
    <property type="project" value="InterPro"/>
</dbReference>
<dbReference type="PROSITE" id="PS51066">
    <property type="entry name" value="ZF_FPG_2"/>
    <property type="match status" value="1"/>
</dbReference>
<evidence type="ECO:0000256" key="6">
    <source>
        <dbReference type="ARBA" id="ARBA00022833"/>
    </source>
</evidence>
<dbReference type="GO" id="GO:0003906">
    <property type="term" value="F:DNA-(apurinic or apyrimidinic site) endonuclease activity"/>
    <property type="evidence" value="ECO:0007669"/>
    <property type="project" value="InterPro"/>
</dbReference>
<organism evidence="14 15">
    <name type="scientific">Clostridium amylolyticum</name>
    <dbReference type="NCBI Taxonomy" id="1121298"/>
    <lineage>
        <taxon>Bacteria</taxon>
        <taxon>Bacillati</taxon>
        <taxon>Bacillota</taxon>
        <taxon>Clostridia</taxon>
        <taxon>Eubacteriales</taxon>
        <taxon>Clostridiaceae</taxon>
        <taxon>Clostridium</taxon>
    </lineage>
</organism>
<dbReference type="GO" id="GO:0008270">
    <property type="term" value="F:zinc ion binding"/>
    <property type="evidence" value="ECO:0007669"/>
    <property type="project" value="UniProtKB-KW"/>
</dbReference>
<dbReference type="InterPro" id="IPR035937">
    <property type="entry name" value="FPG_N"/>
</dbReference>
<dbReference type="Proteomes" id="UP000184080">
    <property type="component" value="Unassembled WGS sequence"/>
</dbReference>
<proteinExistence type="inferred from homology"/>
<dbReference type="PANTHER" id="PTHR22993:SF9">
    <property type="entry name" value="FORMAMIDOPYRIMIDINE-DNA GLYCOSYLASE"/>
    <property type="match status" value="1"/>
</dbReference>
<dbReference type="EMBL" id="FQZO01000002">
    <property type="protein sequence ID" value="SHI86292.1"/>
    <property type="molecule type" value="Genomic_DNA"/>
</dbReference>
<keyword evidence="8" id="KW-0234">DNA repair</keyword>
<evidence type="ECO:0000256" key="8">
    <source>
        <dbReference type="ARBA" id="ARBA00023204"/>
    </source>
</evidence>
<dbReference type="STRING" id="1121298.SAMN05444401_1613"/>
<keyword evidence="10" id="KW-0511">Multifunctional enzyme</keyword>
<accession>A0A1M6ELA2</accession>
<dbReference type="GO" id="GO:0003684">
    <property type="term" value="F:damaged DNA binding"/>
    <property type="evidence" value="ECO:0007669"/>
    <property type="project" value="InterPro"/>
</dbReference>
<keyword evidence="4 12" id="KW-0863">Zinc-finger</keyword>
<keyword evidence="9" id="KW-0456">Lyase</keyword>
<dbReference type="GO" id="GO:0034039">
    <property type="term" value="F:8-oxo-7,8-dihydroguanine DNA N-glycosylase activity"/>
    <property type="evidence" value="ECO:0007669"/>
    <property type="project" value="TreeGrafter"/>
</dbReference>
<dbReference type="OrthoDB" id="9800855at2"/>
<feature type="domain" description="FPG-type" evidence="13">
    <location>
        <begin position="227"/>
        <end position="273"/>
    </location>
</feature>
<dbReference type="InterPro" id="IPR010979">
    <property type="entry name" value="Ribosomal_uS13-like_H2TH"/>
</dbReference>
<keyword evidence="6" id="KW-0862">Zinc</keyword>
<evidence type="ECO:0000256" key="7">
    <source>
        <dbReference type="ARBA" id="ARBA00023125"/>
    </source>
</evidence>
<gene>
    <name evidence="14" type="ORF">SAMN05444401_1613</name>
</gene>
<dbReference type="SUPFAM" id="SSF46946">
    <property type="entry name" value="S13-like H2TH domain"/>
    <property type="match status" value="1"/>
</dbReference>
<dbReference type="InterPro" id="IPR015886">
    <property type="entry name" value="H2TH_FPG"/>
</dbReference>
<evidence type="ECO:0000256" key="1">
    <source>
        <dbReference type="ARBA" id="ARBA00009409"/>
    </source>
</evidence>
<dbReference type="SUPFAM" id="SSF81624">
    <property type="entry name" value="N-terminal domain of MutM-like DNA repair proteins"/>
    <property type="match status" value="1"/>
</dbReference>
<name>A0A1M6ELA2_9CLOT</name>
<dbReference type="AlphaFoldDB" id="A0A1M6ELA2"/>
<comment type="similarity">
    <text evidence="1">Belongs to the FPG family.</text>
</comment>
<keyword evidence="2" id="KW-0479">Metal-binding</keyword>
<evidence type="ECO:0000256" key="2">
    <source>
        <dbReference type="ARBA" id="ARBA00022723"/>
    </source>
</evidence>